<name>A0ACC1XDE0_MELAZ</name>
<dbReference type="Proteomes" id="UP001164539">
    <property type="component" value="Chromosome 10"/>
</dbReference>
<sequence>MHLMLGKKSMRPSSETPCLKILLLRTLPPDKSISDSVIRPVAGPSYYERTNYALLSSTMGIFEVQFAIGGSKDWEGRGFSSFAIGYRVGRKGQQSSFSFAE</sequence>
<gene>
    <name evidence="1" type="ORF">OWV82_018677</name>
</gene>
<reference evidence="1 2" key="1">
    <citation type="journal article" date="2023" name="Science">
        <title>Complex scaffold remodeling in plant triterpene biosynthesis.</title>
        <authorList>
            <person name="De La Pena R."/>
            <person name="Hodgson H."/>
            <person name="Liu J.C."/>
            <person name="Stephenson M.J."/>
            <person name="Martin A.C."/>
            <person name="Owen C."/>
            <person name="Harkess A."/>
            <person name="Leebens-Mack J."/>
            <person name="Jimenez L.E."/>
            <person name="Osbourn A."/>
            <person name="Sattely E.S."/>
        </authorList>
    </citation>
    <scope>NUCLEOTIDE SEQUENCE [LARGE SCALE GENOMIC DNA]</scope>
    <source>
        <strain evidence="2">cv. JPN11</strain>
        <tissue evidence="1">Leaf</tissue>
    </source>
</reference>
<evidence type="ECO:0000313" key="1">
    <source>
        <dbReference type="EMBL" id="KAJ4708788.1"/>
    </source>
</evidence>
<keyword evidence="2" id="KW-1185">Reference proteome</keyword>
<evidence type="ECO:0000313" key="2">
    <source>
        <dbReference type="Proteomes" id="UP001164539"/>
    </source>
</evidence>
<comment type="caution">
    <text evidence="1">The sequence shown here is derived from an EMBL/GenBank/DDBJ whole genome shotgun (WGS) entry which is preliminary data.</text>
</comment>
<accession>A0ACC1XDE0</accession>
<organism evidence="1 2">
    <name type="scientific">Melia azedarach</name>
    <name type="common">Chinaberry tree</name>
    <dbReference type="NCBI Taxonomy" id="155640"/>
    <lineage>
        <taxon>Eukaryota</taxon>
        <taxon>Viridiplantae</taxon>
        <taxon>Streptophyta</taxon>
        <taxon>Embryophyta</taxon>
        <taxon>Tracheophyta</taxon>
        <taxon>Spermatophyta</taxon>
        <taxon>Magnoliopsida</taxon>
        <taxon>eudicotyledons</taxon>
        <taxon>Gunneridae</taxon>
        <taxon>Pentapetalae</taxon>
        <taxon>rosids</taxon>
        <taxon>malvids</taxon>
        <taxon>Sapindales</taxon>
        <taxon>Meliaceae</taxon>
        <taxon>Melia</taxon>
    </lineage>
</organism>
<protein>
    <submittedName>
        <fullName evidence="1">Uncharacterized protein</fullName>
    </submittedName>
</protein>
<proteinExistence type="predicted"/>
<dbReference type="EMBL" id="CM051403">
    <property type="protein sequence ID" value="KAJ4708788.1"/>
    <property type="molecule type" value="Genomic_DNA"/>
</dbReference>